<keyword evidence="1 2" id="KW-0732">Signal</keyword>
<proteinExistence type="predicted"/>
<accession>A0A0S7C292</accession>
<gene>
    <name evidence="4" type="ORF">TBC1_12783</name>
</gene>
<dbReference type="PANTHER" id="PTHR21666">
    <property type="entry name" value="PEPTIDASE-RELATED"/>
    <property type="match status" value="1"/>
</dbReference>
<dbReference type="InterPro" id="IPR050570">
    <property type="entry name" value="Cell_wall_metabolism_enzyme"/>
</dbReference>
<evidence type="ECO:0000256" key="1">
    <source>
        <dbReference type="ARBA" id="ARBA00022729"/>
    </source>
</evidence>
<dbReference type="CDD" id="cd12797">
    <property type="entry name" value="M23_peptidase"/>
    <property type="match status" value="1"/>
</dbReference>
<dbReference type="InterPro" id="IPR011055">
    <property type="entry name" value="Dup_hybrid_motif"/>
</dbReference>
<dbReference type="OrthoDB" id="9810477at2"/>
<dbReference type="Proteomes" id="UP000053091">
    <property type="component" value="Unassembled WGS sequence"/>
</dbReference>
<feature type="chain" id="PRO_5006633455" evidence="2">
    <location>
        <begin position="23"/>
        <end position="573"/>
    </location>
</feature>
<feature type="domain" description="M23ase beta-sheet core" evidence="3">
    <location>
        <begin position="53"/>
        <end position="109"/>
    </location>
</feature>
<feature type="signal peptide" evidence="2">
    <location>
        <begin position="1"/>
        <end position="22"/>
    </location>
</feature>
<name>A0A0S7C292_9BACT</name>
<protein>
    <submittedName>
        <fullName evidence="4">Peptidase family M23</fullName>
    </submittedName>
</protein>
<evidence type="ECO:0000313" key="5">
    <source>
        <dbReference type="Proteomes" id="UP000053091"/>
    </source>
</evidence>
<dbReference type="RefSeq" id="WP_062044955.1">
    <property type="nucleotide sequence ID" value="NZ_DF968183.1"/>
</dbReference>
<dbReference type="PATRIC" id="fig|1678841.3.peg.3535"/>
<evidence type="ECO:0000313" key="4">
    <source>
        <dbReference type="EMBL" id="GAP44967.1"/>
    </source>
</evidence>
<dbReference type="AlphaFoldDB" id="A0A0S7C292"/>
<feature type="domain" description="M23ase beta-sheet core" evidence="3">
    <location>
        <begin position="139"/>
        <end position="175"/>
    </location>
</feature>
<sequence length="573" mass="63750">MKPRRICFSFFISLLIPTLSNAQQSYPKDDFIAPVEFPMLLSGTFAELRSNHFHSGIDIRTQGVEGKKILACADGYVSRIRISPFGFGKTVYITHPNGYSTVYAHLSGFNPEIAAWSRAEQYRMEQFDVDLFPEAGLIQVKQGDVIGYSGNSGSSQGPHLHFEIRDSGTERPVNPLLFGIAVKDFTRPTINGIRLYPEGANALINGKATPFNPGIAGWGLSYRFSKSDTIEVSGGVSFGINAHDLLSGSNNKNGINRITVFNGNEIFFEWNAESFSFSETRYINSFIDYATYSSSRERFMRTKVEPNNKLSLYRKVTGNGILNIRADIVYPIRIEIADGSGNTSAIKFVIRGKVAQNGVIKPRIDGQVFSYKRLNRFVTPHLKISMPGSCLYDSIVFEYNSTASDGNSCAPVHMIHNAETPVHDYYDLSIRVDTAYHKLADKLVMVILNNKDKPSSAGGKYQNGFLNARVREFGRFSVMADTIAPVIKPLNIANNKKISAQQSIRVSISDNLSGIKSYRGTLNGKWILMDYDPKNNLLKYNFDELINPGVNEFLLEVTDDAGNKSSYNALLIN</sequence>
<dbReference type="SUPFAM" id="SSF51261">
    <property type="entry name" value="Duplicated hybrid motif"/>
    <property type="match status" value="1"/>
</dbReference>
<dbReference type="Pfam" id="PF01551">
    <property type="entry name" value="Peptidase_M23"/>
    <property type="match status" value="2"/>
</dbReference>
<reference evidence="4" key="1">
    <citation type="journal article" date="2015" name="Genome Announc.">
        <title>Draft Genome Sequence of Bacteroidales Strain TBC1, a Novel Isolate from a Methanogenic Wastewater Treatment System.</title>
        <authorList>
            <person name="Tourlousse D.M."/>
            <person name="Matsuura N."/>
            <person name="Sun L."/>
            <person name="Toyonaga M."/>
            <person name="Kuroda K."/>
            <person name="Ohashi A."/>
            <person name="Cruz R."/>
            <person name="Yamaguchi T."/>
            <person name="Sekiguchi Y."/>
        </authorList>
    </citation>
    <scope>NUCLEOTIDE SEQUENCE [LARGE SCALE GENOMIC DNA]</scope>
    <source>
        <strain evidence="4">TBC1</strain>
    </source>
</reference>
<organism evidence="4">
    <name type="scientific">Lentimicrobium saccharophilum</name>
    <dbReference type="NCBI Taxonomy" id="1678841"/>
    <lineage>
        <taxon>Bacteria</taxon>
        <taxon>Pseudomonadati</taxon>
        <taxon>Bacteroidota</taxon>
        <taxon>Bacteroidia</taxon>
        <taxon>Bacteroidales</taxon>
        <taxon>Lentimicrobiaceae</taxon>
        <taxon>Lentimicrobium</taxon>
    </lineage>
</organism>
<dbReference type="InterPro" id="IPR016047">
    <property type="entry name" value="M23ase_b-sheet_dom"/>
</dbReference>
<keyword evidence="5" id="KW-1185">Reference proteome</keyword>
<dbReference type="Gene3D" id="2.70.70.10">
    <property type="entry name" value="Glucose Permease (Domain IIA)"/>
    <property type="match status" value="1"/>
</dbReference>
<dbReference type="GO" id="GO:0004222">
    <property type="term" value="F:metalloendopeptidase activity"/>
    <property type="evidence" value="ECO:0007669"/>
    <property type="project" value="TreeGrafter"/>
</dbReference>
<dbReference type="PANTHER" id="PTHR21666:SF289">
    <property type="entry name" value="L-ALA--D-GLU ENDOPEPTIDASE"/>
    <property type="match status" value="1"/>
</dbReference>
<evidence type="ECO:0000256" key="2">
    <source>
        <dbReference type="SAM" id="SignalP"/>
    </source>
</evidence>
<dbReference type="STRING" id="1678841.TBC1_12783"/>
<evidence type="ECO:0000259" key="3">
    <source>
        <dbReference type="Pfam" id="PF01551"/>
    </source>
</evidence>
<dbReference type="EMBL" id="DF968183">
    <property type="protein sequence ID" value="GAP44967.1"/>
    <property type="molecule type" value="Genomic_DNA"/>
</dbReference>